<gene>
    <name evidence="1" type="ORF">SKAU_G00083250</name>
</gene>
<sequence>MLRYLIKTLLQMNLFTGGENGTELLTNLNSNFSSLNPSFLDFANITSFNAAHCTQHSRAQQLDTVHCSILKSTAPQFSTLRYSGRIDA</sequence>
<accession>A0A9Q1J4P6</accession>
<dbReference type="AlphaFoldDB" id="A0A9Q1J4P6"/>
<protein>
    <submittedName>
        <fullName evidence="1">Uncharacterized protein</fullName>
    </submittedName>
</protein>
<dbReference type="EMBL" id="JAINUF010000003">
    <property type="protein sequence ID" value="KAJ8368297.1"/>
    <property type="molecule type" value="Genomic_DNA"/>
</dbReference>
<comment type="caution">
    <text evidence="1">The sequence shown here is derived from an EMBL/GenBank/DDBJ whole genome shotgun (WGS) entry which is preliminary data.</text>
</comment>
<evidence type="ECO:0000313" key="1">
    <source>
        <dbReference type="EMBL" id="KAJ8368297.1"/>
    </source>
</evidence>
<keyword evidence="2" id="KW-1185">Reference proteome</keyword>
<organism evidence="1 2">
    <name type="scientific">Synaphobranchus kaupii</name>
    <name type="common">Kaup's arrowtooth eel</name>
    <dbReference type="NCBI Taxonomy" id="118154"/>
    <lineage>
        <taxon>Eukaryota</taxon>
        <taxon>Metazoa</taxon>
        <taxon>Chordata</taxon>
        <taxon>Craniata</taxon>
        <taxon>Vertebrata</taxon>
        <taxon>Euteleostomi</taxon>
        <taxon>Actinopterygii</taxon>
        <taxon>Neopterygii</taxon>
        <taxon>Teleostei</taxon>
        <taxon>Anguilliformes</taxon>
        <taxon>Synaphobranchidae</taxon>
        <taxon>Synaphobranchus</taxon>
    </lineage>
</organism>
<dbReference type="Proteomes" id="UP001152622">
    <property type="component" value="Chromosome 3"/>
</dbReference>
<evidence type="ECO:0000313" key="2">
    <source>
        <dbReference type="Proteomes" id="UP001152622"/>
    </source>
</evidence>
<proteinExistence type="predicted"/>
<name>A0A9Q1J4P6_SYNKA</name>
<reference evidence="1" key="1">
    <citation type="journal article" date="2023" name="Science">
        <title>Genome structures resolve the early diversification of teleost fishes.</title>
        <authorList>
            <person name="Parey E."/>
            <person name="Louis A."/>
            <person name="Montfort J."/>
            <person name="Bouchez O."/>
            <person name="Roques C."/>
            <person name="Iampietro C."/>
            <person name="Lluch J."/>
            <person name="Castinel A."/>
            <person name="Donnadieu C."/>
            <person name="Desvignes T."/>
            <person name="Floi Bucao C."/>
            <person name="Jouanno E."/>
            <person name="Wen M."/>
            <person name="Mejri S."/>
            <person name="Dirks R."/>
            <person name="Jansen H."/>
            <person name="Henkel C."/>
            <person name="Chen W.J."/>
            <person name="Zahm M."/>
            <person name="Cabau C."/>
            <person name="Klopp C."/>
            <person name="Thompson A.W."/>
            <person name="Robinson-Rechavi M."/>
            <person name="Braasch I."/>
            <person name="Lecointre G."/>
            <person name="Bobe J."/>
            <person name="Postlethwait J.H."/>
            <person name="Berthelot C."/>
            <person name="Roest Crollius H."/>
            <person name="Guiguen Y."/>
        </authorList>
    </citation>
    <scope>NUCLEOTIDE SEQUENCE</scope>
    <source>
        <strain evidence="1">WJC10195</strain>
    </source>
</reference>